<dbReference type="SUPFAM" id="SSF53474">
    <property type="entry name" value="alpha/beta-Hydrolases"/>
    <property type="match status" value="1"/>
</dbReference>
<dbReference type="InterPro" id="IPR029058">
    <property type="entry name" value="AB_hydrolase_fold"/>
</dbReference>
<organism evidence="1 2">
    <name type="scientific">Streptococcus caledonicus</name>
    <dbReference type="NCBI Taxonomy" id="2614158"/>
    <lineage>
        <taxon>Bacteria</taxon>
        <taxon>Bacillati</taxon>
        <taxon>Bacillota</taxon>
        <taxon>Bacilli</taxon>
        <taxon>Lactobacillales</taxon>
        <taxon>Streptococcaceae</taxon>
        <taxon>Streptococcus</taxon>
    </lineage>
</organism>
<evidence type="ECO:0000313" key="1">
    <source>
        <dbReference type="EMBL" id="MFC5630461.1"/>
    </source>
</evidence>
<keyword evidence="2" id="KW-1185">Reference proteome</keyword>
<dbReference type="RefSeq" id="WP_198039931.1">
    <property type="nucleotide sequence ID" value="NZ_JBHSOJ010000015.1"/>
</dbReference>
<dbReference type="EMBL" id="JBHSOJ010000015">
    <property type="protein sequence ID" value="MFC5630461.1"/>
    <property type="molecule type" value="Genomic_DNA"/>
</dbReference>
<gene>
    <name evidence="1" type="ORF">ACFPQ3_02350</name>
</gene>
<evidence type="ECO:0000313" key="2">
    <source>
        <dbReference type="Proteomes" id="UP001596110"/>
    </source>
</evidence>
<proteinExistence type="predicted"/>
<dbReference type="Gene3D" id="3.40.50.1820">
    <property type="entry name" value="alpha/beta hydrolase"/>
    <property type="match status" value="1"/>
</dbReference>
<accession>A0ABW0UCP2</accession>
<reference evidence="2" key="1">
    <citation type="journal article" date="2019" name="Int. J. Syst. Evol. Microbiol.">
        <title>The Global Catalogue of Microorganisms (GCM) 10K type strain sequencing project: providing services to taxonomists for standard genome sequencing and annotation.</title>
        <authorList>
            <consortium name="The Broad Institute Genomics Platform"/>
            <consortium name="The Broad Institute Genome Sequencing Center for Infectious Disease"/>
            <person name="Wu L."/>
            <person name="Ma J."/>
        </authorList>
    </citation>
    <scope>NUCLEOTIDE SEQUENCE [LARGE SCALE GENOMIC DNA]</scope>
    <source>
        <strain evidence="2">DT43</strain>
    </source>
</reference>
<comment type="caution">
    <text evidence="1">The sequence shown here is derived from an EMBL/GenBank/DDBJ whole genome shotgun (WGS) entry which is preliminary data.</text>
</comment>
<dbReference type="Proteomes" id="UP001596110">
    <property type="component" value="Unassembled WGS sequence"/>
</dbReference>
<sequence>MKKVLLMLFVLSILGYAGFSYYLESLIVTPKVLTLAEERQWIEEHNLVGDFEAYNKEEFTVTGFEGYKFHAQLIKSDNSTSSKYVIITHGFRSNRNGAIKYMDSYHKLGYHVITYDVRGHGEKQPTPVSLGRLE</sequence>
<name>A0ABW0UCP2_9STRE</name>
<protein>
    <submittedName>
        <fullName evidence="1">Acetylxylan esterase</fullName>
    </submittedName>
</protein>